<evidence type="ECO:0000256" key="1">
    <source>
        <dbReference type="SAM" id="MobiDB-lite"/>
    </source>
</evidence>
<feature type="region of interest" description="Disordered" evidence="1">
    <location>
        <begin position="1"/>
        <end position="23"/>
    </location>
</feature>
<organism evidence="3 4">
    <name type="scientific">Sphingomonas turrisvirgatae</name>
    <dbReference type="NCBI Taxonomy" id="1888892"/>
    <lineage>
        <taxon>Bacteria</taxon>
        <taxon>Pseudomonadati</taxon>
        <taxon>Pseudomonadota</taxon>
        <taxon>Alphaproteobacteria</taxon>
        <taxon>Sphingomonadales</taxon>
        <taxon>Sphingomonadaceae</taxon>
        <taxon>Sphingomonas</taxon>
    </lineage>
</organism>
<keyword evidence="4" id="KW-1185">Reference proteome</keyword>
<dbReference type="Proteomes" id="UP000094487">
    <property type="component" value="Unassembled WGS sequence"/>
</dbReference>
<sequence>MHAYEEASMTEQAQSAATPQESGGNRPWLIISLVALPLILIMGFLSAQTYIQDGVPVWLADWQFGRFGQSLPIFNIAIFVAVATLVGILIDLLVRLIRREADADRKTASVSAQAQAHDAERQEALSAILSAGRFARLLRIVGATVMVMAVTIAVWALLLPRGAEAVVFGTAPNAATRVIQGRPDGRLMVTTVNDVLLYRESAFFVPVIDPAEPRMIRRFVEFVPDGSWNGSAVPQVDMSQPLRAYRIALPAFMPTLYAGNGYTLAKPYEVLTNRPISIQLPYYITAVQLALIALVFLVAAWIQHRHLKRLEAKEKRRVGAPAEAGI</sequence>
<proteinExistence type="predicted"/>
<reference evidence="3 4" key="1">
    <citation type="submission" date="2016-08" db="EMBL/GenBank/DDBJ databases">
        <title>Draft genome of the agarase producing Sphingomonas sp. MCT13.</title>
        <authorList>
            <person name="D'Andrea M.M."/>
            <person name="Rossolini G.M."/>
            <person name="Thaller M.C."/>
        </authorList>
    </citation>
    <scope>NUCLEOTIDE SEQUENCE [LARGE SCALE GENOMIC DNA]</scope>
    <source>
        <strain evidence="3 4">MCT13</strain>
    </source>
</reference>
<comment type="caution">
    <text evidence="3">The sequence shown here is derived from an EMBL/GenBank/DDBJ whole genome shotgun (WGS) entry which is preliminary data.</text>
</comment>
<keyword evidence="2" id="KW-0812">Transmembrane</keyword>
<evidence type="ECO:0000256" key="2">
    <source>
        <dbReference type="SAM" id="Phobius"/>
    </source>
</evidence>
<evidence type="ECO:0000313" key="4">
    <source>
        <dbReference type="Proteomes" id="UP000094487"/>
    </source>
</evidence>
<feature type="transmembrane region" description="Helical" evidence="2">
    <location>
        <begin position="137"/>
        <end position="158"/>
    </location>
</feature>
<dbReference type="STRING" id="1888892.BFL28_05785"/>
<dbReference type="AlphaFoldDB" id="A0A1E3LRW7"/>
<accession>A0A1E3LRW7</accession>
<evidence type="ECO:0000313" key="3">
    <source>
        <dbReference type="EMBL" id="ODP36497.1"/>
    </source>
</evidence>
<feature type="transmembrane region" description="Helical" evidence="2">
    <location>
        <begin position="280"/>
        <end position="302"/>
    </location>
</feature>
<keyword evidence="2" id="KW-0472">Membrane</keyword>
<feature type="transmembrane region" description="Helical" evidence="2">
    <location>
        <begin position="71"/>
        <end position="97"/>
    </location>
</feature>
<gene>
    <name evidence="3" type="ORF">BFL28_05785</name>
</gene>
<keyword evidence="2" id="KW-1133">Transmembrane helix</keyword>
<protein>
    <submittedName>
        <fullName evidence="3">Uncharacterized protein</fullName>
    </submittedName>
</protein>
<feature type="compositionally biased region" description="Polar residues" evidence="1">
    <location>
        <begin position="9"/>
        <end position="23"/>
    </location>
</feature>
<dbReference type="EMBL" id="MDDS01000068">
    <property type="protein sequence ID" value="ODP36497.1"/>
    <property type="molecule type" value="Genomic_DNA"/>
</dbReference>
<name>A0A1E3LRW7_9SPHN</name>
<feature type="transmembrane region" description="Helical" evidence="2">
    <location>
        <begin position="28"/>
        <end position="51"/>
    </location>
</feature>